<name>A0A7U2F280_PHANO</name>
<gene>
    <name evidence="1" type="ORF">JI435_089420</name>
</gene>
<sequence>MVTMTAKPLLTGAFHNPPIVVAQTVTMLEEHETSGITRAAVLANYRHGVVQTETEAGLVPKGGIIHLLIVAMSAIALQSATNHLPTVGTMTGAIRVADTTTLGDVLVRGEIVMTPVATHARVLQAVHDTSSANLLSAIAHRGVYMTAVPSEMLLSDKTFTSKIAVPMATLTFHGKLAGHRPLQRSAKLRRRLVRRLFSTMVSMTSNQGDPMAMADSLSILPYGELLGVSIATTVTKAAWPQESWLHTLQLAQLCAQVNRPNQMSTCALQLRTQRQKGPTMS</sequence>
<reference evidence="2" key="1">
    <citation type="journal article" date="2021" name="BMC Genomics">
        <title>Chromosome-level genome assembly and manually-curated proteome of model necrotroph Parastagonospora nodorum Sn15 reveals a genome-wide trove of candidate effector homologs, and redundancy of virulence-related functions within an accessory chromosome.</title>
        <authorList>
            <person name="Bertazzoni S."/>
            <person name="Jones D.A.B."/>
            <person name="Phan H.T."/>
            <person name="Tan K.-C."/>
            <person name="Hane J.K."/>
        </authorList>
    </citation>
    <scope>NUCLEOTIDE SEQUENCE [LARGE SCALE GENOMIC DNA]</scope>
    <source>
        <strain evidence="2">SN15 / ATCC MYA-4574 / FGSC 10173)</strain>
    </source>
</reference>
<accession>A0A7U2F280</accession>
<dbReference type="VEuPathDB" id="FungiDB:JI435_089420"/>
<dbReference type="AlphaFoldDB" id="A0A7U2F280"/>
<protein>
    <submittedName>
        <fullName evidence="1">Uncharacterized protein</fullName>
    </submittedName>
</protein>
<evidence type="ECO:0000313" key="2">
    <source>
        <dbReference type="Proteomes" id="UP000663193"/>
    </source>
</evidence>
<keyword evidence="2" id="KW-1185">Reference proteome</keyword>
<dbReference type="Proteomes" id="UP000663193">
    <property type="component" value="Chromosome 7"/>
</dbReference>
<dbReference type="EMBL" id="CP069029">
    <property type="protein sequence ID" value="QRC97277.1"/>
    <property type="molecule type" value="Genomic_DNA"/>
</dbReference>
<evidence type="ECO:0000313" key="1">
    <source>
        <dbReference type="EMBL" id="QRC97277.1"/>
    </source>
</evidence>
<organism evidence="1 2">
    <name type="scientific">Phaeosphaeria nodorum (strain SN15 / ATCC MYA-4574 / FGSC 10173)</name>
    <name type="common">Glume blotch fungus</name>
    <name type="synonym">Parastagonospora nodorum</name>
    <dbReference type="NCBI Taxonomy" id="321614"/>
    <lineage>
        <taxon>Eukaryota</taxon>
        <taxon>Fungi</taxon>
        <taxon>Dikarya</taxon>
        <taxon>Ascomycota</taxon>
        <taxon>Pezizomycotina</taxon>
        <taxon>Dothideomycetes</taxon>
        <taxon>Pleosporomycetidae</taxon>
        <taxon>Pleosporales</taxon>
        <taxon>Pleosporineae</taxon>
        <taxon>Phaeosphaeriaceae</taxon>
        <taxon>Parastagonospora</taxon>
    </lineage>
</organism>
<proteinExistence type="predicted"/>